<dbReference type="PROSITE" id="PS01031">
    <property type="entry name" value="SHSP"/>
    <property type="match status" value="1"/>
</dbReference>
<dbReference type="InterPro" id="IPR008978">
    <property type="entry name" value="HSP20-like_chaperone"/>
</dbReference>
<accession>A0A914BNN6</accession>
<dbReference type="GO" id="GO:0005737">
    <property type="term" value="C:cytoplasm"/>
    <property type="evidence" value="ECO:0007669"/>
    <property type="project" value="TreeGrafter"/>
</dbReference>
<dbReference type="GO" id="GO:0009408">
    <property type="term" value="P:response to heat"/>
    <property type="evidence" value="ECO:0007669"/>
    <property type="project" value="TreeGrafter"/>
</dbReference>
<dbReference type="RefSeq" id="XP_038077749.1">
    <property type="nucleotide sequence ID" value="XM_038221821.1"/>
</dbReference>
<dbReference type="EnsemblMetazoa" id="XM_038221821.1">
    <property type="protein sequence ID" value="XP_038077749.1"/>
    <property type="gene ID" value="LOC119745461"/>
</dbReference>
<dbReference type="GO" id="GO:0051082">
    <property type="term" value="F:unfolded protein binding"/>
    <property type="evidence" value="ECO:0007669"/>
    <property type="project" value="TreeGrafter"/>
</dbReference>
<evidence type="ECO:0000256" key="3">
    <source>
        <dbReference type="SAM" id="MobiDB-lite"/>
    </source>
</evidence>
<protein>
    <recommendedName>
        <fullName evidence="4">SHSP domain-containing protein</fullName>
    </recommendedName>
</protein>
<evidence type="ECO:0000259" key="4">
    <source>
        <dbReference type="PROSITE" id="PS01031"/>
    </source>
</evidence>
<dbReference type="InterPro" id="IPR002068">
    <property type="entry name" value="A-crystallin/Hsp20_dom"/>
</dbReference>
<feature type="domain" description="SHSP" evidence="4">
    <location>
        <begin position="171"/>
        <end position="280"/>
    </location>
</feature>
<dbReference type="PANTHER" id="PTHR45640:SF26">
    <property type="entry name" value="RE23625P"/>
    <property type="match status" value="1"/>
</dbReference>
<evidence type="ECO:0000313" key="5">
    <source>
        <dbReference type="EnsemblMetazoa" id="XP_038077749.1"/>
    </source>
</evidence>
<dbReference type="GeneID" id="119745461"/>
<dbReference type="AlphaFoldDB" id="A0A914BNN6"/>
<dbReference type="GO" id="GO:0042026">
    <property type="term" value="P:protein refolding"/>
    <property type="evidence" value="ECO:0007669"/>
    <property type="project" value="TreeGrafter"/>
</dbReference>
<sequence>MSLSSGSPLQTEAFKQHVRRHCEQKLAEGLPTSSPHANRLHPASGPRFQLHEQRRSSDGQLPPMFPSKGVPIGSTRGSQQFVPKTKSGGVKPPVGDVRRSSDGQLPPMFPVNDGQIFVGPPPAMMPRQIKPIRGTDPVFDAELRRSSDGQLQPKSSTKDPFKGPPTMMIPKHIQQQSGSAEVQVSPKEFRVDVDVAAYAPEELAVKIVGDHVVIKGKHAEGSPGEKANVTREFSRRYTLPEDVIVEDVSVFLAKTGKLSVKVPRRMKDHDEKHAAEKHTTERKSKVKFKE</sequence>
<name>A0A914BNN6_PATMI</name>
<comment type="similarity">
    <text evidence="1 2">Belongs to the small heat shock protein (HSP20) family.</text>
</comment>
<keyword evidence="6" id="KW-1185">Reference proteome</keyword>
<evidence type="ECO:0000256" key="2">
    <source>
        <dbReference type="RuleBase" id="RU003616"/>
    </source>
</evidence>
<feature type="compositionally biased region" description="Basic and acidic residues" evidence="3">
    <location>
        <begin position="265"/>
        <end position="290"/>
    </location>
</feature>
<dbReference type="Gene3D" id="2.60.40.790">
    <property type="match status" value="1"/>
</dbReference>
<dbReference type="OrthoDB" id="1431247at2759"/>
<dbReference type="GO" id="GO:0005634">
    <property type="term" value="C:nucleus"/>
    <property type="evidence" value="ECO:0007669"/>
    <property type="project" value="TreeGrafter"/>
</dbReference>
<proteinExistence type="inferred from homology"/>
<dbReference type="SUPFAM" id="SSF49764">
    <property type="entry name" value="HSP20-like chaperones"/>
    <property type="match status" value="1"/>
</dbReference>
<feature type="region of interest" description="Disordered" evidence="3">
    <location>
        <begin position="1"/>
        <end position="106"/>
    </location>
</feature>
<dbReference type="CDD" id="cd06526">
    <property type="entry name" value="metazoan_ACD"/>
    <property type="match status" value="1"/>
</dbReference>
<feature type="compositionally biased region" description="Polar residues" evidence="3">
    <location>
        <begin position="1"/>
        <end position="10"/>
    </location>
</feature>
<dbReference type="PANTHER" id="PTHR45640">
    <property type="entry name" value="HEAT SHOCK PROTEIN HSP-12.2-RELATED"/>
    <property type="match status" value="1"/>
</dbReference>
<evidence type="ECO:0000313" key="6">
    <source>
        <dbReference type="Proteomes" id="UP000887568"/>
    </source>
</evidence>
<dbReference type="Proteomes" id="UP000887568">
    <property type="component" value="Unplaced"/>
</dbReference>
<dbReference type="Pfam" id="PF00011">
    <property type="entry name" value="HSP20"/>
    <property type="match status" value="1"/>
</dbReference>
<dbReference type="InterPro" id="IPR001436">
    <property type="entry name" value="Alpha-crystallin/sHSP_animal"/>
</dbReference>
<feature type="region of interest" description="Disordered" evidence="3">
    <location>
        <begin position="263"/>
        <end position="290"/>
    </location>
</feature>
<evidence type="ECO:0000256" key="1">
    <source>
        <dbReference type="PROSITE-ProRule" id="PRU00285"/>
    </source>
</evidence>
<reference evidence="5" key="1">
    <citation type="submission" date="2022-11" db="UniProtKB">
        <authorList>
            <consortium name="EnsemblMetazoa"/>
        </authorList>
    </citation>
    <scope>IDENTIFICATION</scope>
</reference>
<feature type="region of interest" description="Disordered" evidence="3">
    <location>
        <begin position="144"/>
        <end position="164"/>
    </location>
</feature>
<organism evidence="5 6">
    <name type="scientific">Patiria miniata</name>
    <name type="common">Bat star</name>
    <name type="synonym">Asterina miniata</name>
    <dbReference type="NCBI Taxonomy" id="46514"/>
    <lineage>
        <taxon>Eukaryota</taxon>
        <taxon>Metazoa</taxon>
        <taxon>Echinodermata</taxon>
        <taxon>Eleutherozoa</taxon>
        <taxon>Asterozoa</taxon>
        <taxon>Asteroidea</taxon>
        <taxon>Valvatacea</taxon>
        <taxon>Valvatida</taxon>
        <taxon>Asterinidae</taxon>
        <taxon>Patiria</taxon>
    </lineage>
</organism>